<organism evidence="3 4">
    <name type="scientific">Serinibacter arcticus</name>
    <dbReference type="NCBI Taxonomy" id="1655435"/>
    <lineage>
        <taxon>Bacteria</taxon>
        <taxon>Bacillati</taxon>
        <taxon>Actinomycetota</taxon>
        <taxon>Actinomycetes</taxon>
        <taxon>Micrococcales</taxon>
        <taxon>Beutenbergiaceae</taxon>
        <taxon>Serinibacter</taxon>
    </lineage>
</organism>
<dbReference type="EMBL" id="PYHR01000002">
    <property type="protein sequence ID" value="PWD51886.1"/>
    <property type="molecule type" value="Genomic_DNA"/>
</dbReference>
<protein>
    <submittedName>
        <fullName evidence="3">Uncharacterized protein</fullName>
    </submittedName>
</protein>
<feature type="region of interest" description="Disordered" evidence="1">
    <location>
        <begin position="1"/>
        <end position="28"/>
    </location>
</feature>
<keyword evidence="2" id="KW-0472">Membrane</keyword>
<keyword evidence="2" id="KW-0812">Transmembrane</keyword>
<reference evidence="3 4" key="1">
    <citation type="submission" date="2018-03" db="EMBL/GenBank/DDBJ databases">
        <title>Genome assembly of novel Miniimonas species PCH200.</title>
        <authorList>
            <person name="Thakur V."/>
            <person name="Kumar V."/>
            <person name="Singh D."/>
        </authorList>
    </citation>
    <scope>NUCLEOTIDE SEQUENCE [LARGE SCALE GENOMIC DNA]</scope>
    <source>
        <strain evidence="3 4">PCH200</strain>
    </source>
</reference>
<name>A0A2U1ZY22_9MICO</name>
<evidence type="ECO:0000256" key="1">
    <source>
        <dbReference type="SAM" id="MobiDB-lite"/>
    </source>
</evidence>
<gene>
    <name evidence="3" type="ORF">C8046_15790</name>
</gene>
<keyword evidence="2" id="KW-1133">Transmembrane helix</keyword>
<accession>A0A2U1ZY22</accession>
<evidence type="ECO:0000313" key="4">
    <source>
        <dbReference type="Proteomes" id="UP000245166"/>
    </source>
</evidence>
<comment type="caution">
    <text evidence="3">The sequence shown here is derived from an EMBL/GenBank/DDBJ whole genome shotgun (WGS) entry which is preliminary data.</text>
</comment>
<dbReference type="Proteomes" id="UP000245166">
    <property type="component" value="Unassembled WGS sequence"/>
</dbReference>
<sequence>MSQPGPEGELPKRRRPAPEKLEVRPPSAETLRRRRLIATIAAAVIGVAVVILVLVLINRPDPEPTVLEPVPGETVTAPVPTASLAPIERDTSTAFLAALPSTVLQWAVVDQQVPQGILDEGALEAYTLVYADGPVDDDPSSLVLSAAQWRSPEAAAGHLASLGLPGEPVASQEVLVAGAAVGTMTTYPDVDGSGASVAWSNGATTFVARAPGETATTFYDAFGM</sequence>
<proteinExistence type="predicted"/>
<feature type="transmembrane region" description="Helical" evidence="2">
    <location>
        <begin position="36"/>
        <end position="57"/>
    </location>
</feature>
<keyword evidence="4" id="KW-1185">Reference proteome</keyword>
<evidence type="ECO:0000313" key="3">
    <source>
        <dbReference type="EMBL" id="PWD51886.1"/>
    </source>
</evidence>
<dbReference type="OrthoDB" id="5140693at2"/>
<evidence type="ECO:0000256" key="2">
    <source>
        <dbReference type="SAM" id="Phobius"/>
    </source>
</evidence>
<dbReference type="RefSeq" id="WP_109230267.1">
    <property type="nucleotide sequence ID" value="NZ_PYHR01000002.1"/>
</dbReference>
<dbReference type="AlphaFoldDB" id="A0A2U1ZY22"/>